<feature type="region of interest" description="Disordered" evidence="15">
    <location>
        <begin position="1"/>
        <end position="26"/>
    </location>
</feature>
<dbReference type="Gene3D" id="3.90.950.20">
    <property type="entry name" value="CinA-like"/>
    <property type="match status" value="1"/>
</dbReference>
<dbReference type="InterPro" id="IPR036653">
    <property type="entry name" value="CinA-like_C"/>
</dbReference>
<evidence type="ECO:0000256" key="5">
    <source>
        <dbReference type="ARBA" id="ARBA00004777"/>
    </source>
</evidence>
<dbReference type="PANTHER" id="PTHR11680">
    <property type="entry name" value="SERINE HYDROXYMETHYLTRANSFERASE"/>
    <property type="match status" value="1"/>
</dbReference>
<evidence type="ECO:0000256" key="2">
    <source>
        <dbReference type="ARBA" id="ARBA00001933"/>
    </source>
</evidence>
<dbReference type="RefSeq" id="XP_025580580.1">
    <property type="nucleotide sequence ID" value="XM_025724131.1"/>
</dbReference>
<feature type="compositionally biased region" description="Low complexity" evidence="15">
    <location>
        <begin position="1530"/>
        <end position="1541"/>
    </location>
</feature>
<dbReference type="GO" id="GO:0030151">
    <property type="term" value="F:molybdenum ion binding"/>
    <property type="evidence" value="ECO:0007669"/>
    <property type="project" value="InterPro"/>
</dbReference>
<feature type="region of interest" description="Disordered" evidence="15">
    <location>
        <begin position="1786"/>
        <end position="1813"/>
    </location>
</feature>
<evidence type="ECO:0000313" key="18">
    <source>
        <dbReference type="EMBL" id="RAL06253.1"/>
    </source>
</evidence>
<dbReference type="PROSITE" id="PS00096">
    <property type="entry name" value="SHMT"/>
    <property type="match status" value="1"/>
</dbReference>
<reference evidence="18 19" key="1">
    <citation type="submission" date="2018-02" db="EMBL/GenBank/DDBJ databases">
        <title>The genomes of Aspergillus section Nigri reveals drivers in fungal speciation.</title>
        <authorList>
            <consortium name="DOE Joint Genome Institute"/>
            <person name="Vesth T.C."/>
            <person name="Nybo J."/>
            <person name="Theobald S."/>
            <person name="Brandl J."/>
            <person name="Frisvad J.C."/>
            <person name="Nielsen K.F."/>
            <person name="Lyhne E.K."/>
            <person name="Kogle M.E."/>
            <person name="Kuo A."/>
            <person name="Riley R."/>
            <person name="Clum A."/>
            <person name="Nolan M."/>
            <person name="Lipzen A."/>
            <person name="Salamov A."/>
            <person name="Henrissat B."/>
            <person name="Wiebenga A."/>
            <person name="De vries R.P."/>
            <person name="Grigoriev I.V."/>
            <person name="Mortensen U.H."/>
            <person name="Andersen M.R."/>
            <person name="Baker S.E."/>
        </authorList>
    </citation>
    <scope>NUCLEOTIDE SEQUENCE [LARGE SCALE GENOMIC DNA]</scope>
    <source>
        <strain evidence="18 19">CBS 121593</strain>
    </source>
</reference>
<evidence type="ECO:0000256" key="13">
    <source>
        <dbReference type="PROSITE-ProRule" id="PRU01161"/>
    </source>
</evidence>
<evidence type="ECO:0000256" key="10">
    <source>
        <dbReference type="ARBA" id="ARBA00022946"/>
    </source>
</evidence>
<keyword evidence="19" id="KW-1185">Reference proteome</keyword>
<dbReference type="GO" id="GO:0005739">
    <property type="term" value="C:mitochondrion"/>
    <property type="evidence" value="ECO:0007669"/>
    <property type="project" value="UniProtKB-SubCell"/>
</dbReference>
<evidence type="ECO:0000256" key="12">
    <source>
        <dbReference type="ARBA" id="ARBA00023128"/>
    </source>
</evidence>
<dbReference type="InterPro" id="IPR016035">
    <property type="entry name" value="Acyl_Trfase/lysoPLipase"/>
</dbReference>
<dbReference type="Pfam" id="PF03473">
    <property type="entry name" value="MOSC"/>
    <property type="match status" value="1"/>
</dbReference>
<evidence type="ECO:0000256" key="11">
    <source>
        <dbReference type="ARBA" id="ARBA00023098"/>
    </source>
</evidence>
<dbReference type="CDD" id="cd00378">
    <property type="entry name" value="SHMT"/>
    <property type="match status" value="1"/>
</dbReference>
<dbReference type="InterPro" id="IPR002641">
    <property type="entry name" value="PNPLA_dom"/>
</dbReference>
<evidence type="ECO:0000256" key="3">
    <source>
        <dbReference type="ARBA" id="ARBA00002224"/>
    </source>
</evidence>
<evidence type="ECO:0000256" key="8">
    <source>
        <dbReference type="ARBA" id="ARBA00022679"/>
    </source>
</evidence>
<dbReference type="NCBIfam" id="NF000586">
    <property type="entry name" value="PRK00011.1"/>
    <property type="match status" value="1"/>
</dbReference>
<keyword evidence="8 14" id="KW-0808">Transferase</keyword>
<dbReference type="InterPro" id="IPR019798">
    <property type="entry name" value="Ser_HO-MeTrfase_PLP_BS"/>
</dbReference>
<dbReference type="GO" id="GO:0019264">
    <property type="term" value="P:glycine biosynthetic process from serine"/>
    <property type="evidence" value="ECO:0007669"/>
    <property type="project" value="InterPro"/>
</dbReference>
<protein>
    <recommendedName>
        <fullName evidence="14">Serine hydroxymethyltransferase</fullName>
        <ecNumber evidence="14">2.1.2.1</ecNumber>
    </recommendedName>
</protein>
<comment type="similarity">
    <text evidence="6 14">Belongs to the SHMT family.</text>
</comment>
<evidence type="ECO:0000256" key="7">
    <source>
        <dbReference type="ARBA" id="ARBA00022563"/>
    </source>
</evidence>
<feature type="domain" description="PNPLA" evidence="17">
    <location>
        <begin position="1375"/>
        <end position="1645"/>
    </location>
</feature>
<comment type="subcellular location">
    <subcellularLocation>
        <location evidence="4">Mitochondrion</location>
    </subcellularLocation>
</comment>
<dbReference type="InterPro" id="IPR005303">
    <property type="entry name" value="MOCOS_middle"/>
</dbReference>
<dbReference type="Pfam" id="PF01734">
    <property type="entry name" value="Patatin"/>
    <property type="match status" value="1"/>
</dbReference>
<dbReference type="SUPFAM" id="SSF141673">
    <property type="entry name" value="MOSC N-terminal domain-like"/>
    <property type="match status" value="1"/>
</dbReference>
<dbReference type="PANTHER" id="PTHR11680:SF57">
    <property type="entry name" value="SERINE HYDROXYMETHYLTRANSFERASE, MITOCHONDRIAL"/>
    <property type="match status" value="1"/>
</dbReference>
<dbReference type="Gene3D" id="3.40.640.10">
    <property type="entry name" value="Type I PLP-dependent aspartate aminotransferase-like (Major domain)"/>
    <property type="match status" value="1"/>
</dbReference>
<dbReference type="GO" id="GO:0030170">
    <property type="term" value="F:pyridoxal phosphate binding"/>
    <property type="evidence" value="ECO:0007669"/>
    <property type="project" value="InterPro"/>
</dbReference>
<evidence type="ECO:0000256" key="15">
    <source>
        <dbReference type="SAM" id="MobiDB-lite"/>
    </source>
</evidence>
<dbReference type="EC" id="2.1.2.1" evidence="14"/>
<proteinExistence type="inferred from homology"/>
<feature type="short sequence motif" description="GXGXXG" evidence="13">
    <location>
        <begin position="1379"/>
        <end position="1384"/>
    </location>
</feature>
<dbReference type="InterPro" id="IPR015421">
    <property type="entry name" value="PyrdxlP-dep_Trfase_major"/>
</dbReference>
<evidence type="ECO:0000256" key="6">
    <source>
        <dbReference type="ARBA" id="ARBA00006376"/>
    </source>
</evidence>
<dbReference type="InterPro" id="IPR008136">
    <property type="entry name" value="CinA_C"/>
</dbReference>
<dbReference type="Pfam" id="PF00464">
    <property type="entry name" value="SHMT"/>
    <property type="match status" value="1"/>
</dbReference>
<evidence type="ECO:0000259" key="16">
    <source>
        <dbReference type="PROSITE" id="PS51340"/>
    </source>
</evidence>
<dbReference type="UniPathway" id="UPA00193"/>
<keyword evidence="7 14" id="KW-0554">One-carbon metabolism</keyword>
<evidence type="ECO:0000256" key="1">
    <source>
        <dbReference type="ARBA" id="ARBA00001528"/>
    </source>
</evidence>
<dbReference type="STRING" id="1448316.A0A395HFL9"/>
<feature type="region of interest" description="Disordered" evidence="15">
    <location>
        <begin position="1842"/>
        <end position="1962"/>
    </location>
</feature>
<comment type="cofactor">
    <cofactor evidence="2 14">
        <name>pyridoxal 5'-phosphate</name>
        <dbReference type="ChEBI" id="CHEBI:597326"/>
    </cofactor>
</comment>
<dbReference type="SUPFAM" id="SSF142433">
    <property type="entry name" value="CinA-like"/>
    <property type="match status" value="1"/>
</dbReference>
<dbReference type="SUPFAM" id="SSF52151">
    <property type="entry name" value="FabD/lysophospholipase-like"/>
    <property type="match status" value="1"/>
</dbReference>
<dbReference type="Proteomes" id="UP000249402">
    <property type="component" value="Unassembled WGS sequence"/>
</dbReference>
<dbReference type="PROSITE" id="PS51340">
    <property type="entry name" value="MOSC"/>
    <property type="match status" value="1"/>
</dbReference>
<keyword evidence="11" id="KW-0443">Lipid metabolism</keyword>
<keyword evidence="9 14" id="KW-0663">Pyridoxal phosphate</keyword>
<dbReference type="VEuPathDB" id="FungiDB:BO80DRAFT_498383"/>
<dbReference type="GO" id="GO:0004372">
    <property type="term" value="F:glycine hydroxymethyltransferase activity"/>
    <property type="evidence" value="ECO:0007669"/>
    <property type="project" value="UniProtKB-EC"/>
</dbReference>
<evidence type="ECO:0000313" key="19">
    <source>
        <dbReference type="Proteomes" id="UP000249402"/>
    </source>
</evidence>
<dbReference type="GO" id="GO:0046486">
    <property type="term" value="P:glycerolipid metabolic process"/>
    <property type="evidence" value="ECO:0007669"/>
    <property type="project" value="UniProtKB-ARBA"/>
</dbReference>
<evidence type="ECO:0000259" key="17">
    <source>
        <dbReference type="PROSITE" id="PS51635"/>
    </source>
</evidence>
<name>A0A395HFL9_9EURO</name>
<keyword evidence="10" id="KW-0809">Transit peptide</keyword>
<dbReference type="FunFam" id="3.40.640.10:FF:000097">
    <property type="entry name" value="Serine hydroxymethyltransferase"/>
    <property type="match status" value="1"/>
</dbReference>
<feature type="compositionally biased region" description="Polar residues" evidence="15">
    <location>
        <begin position="16"/>
        <end position="25"/>
    </location>
</feature>
<feature type="compositionally biased region" description="Basic residues" evidence="15">
    <location>
        <begin position="1952"/>
        <end position="1962"/>
    </location>
</feature>
<evidence type="ECO:0000256" key="4">
    <source>
        <dbReference type="ARBA" id="ARBA00004173"/>
    </source>
</evidence>
<comment type="pathway">
    <text evidence="5 14">One-carbon metabolism; tetrahydrofolate interconversion.</text>
</comment>
<organism evidence="18 19">
    <name type="scientific">Aspergillus ibericus CBS 121593</name>
    <dbReference type="NCBI Taxonomy" id="1448316"/>
    <lineage>
        <taxon>Eukaryota</taxon>
        <taxon>Fungi</taxon>
        <taxon>Dikarya</taxon>
        <taxon>Ascomycota</taxon>
        <taxon>Pezizomycotina</taxon>
        <taxon>Eurotiomycetes</taxon>
        <taxon>Eurotiomycetidae</taxon>
        <taxon>Eurotiales</taxon>
        <taxon>Aspergillaceae</taxon>
        <taxon>Aspergillus</taxon>
        <taxon>Aspergillus subgen. Circumdati</taxon>
    </lineage>
</organism>
<accession>A0A395HFL9</accession>
<feature type="compositionally biased region" description="Polar residues" evidence="15">
    <location>
        <begin position="1874"/>
        <end position="1885"/>
    </location>
</feature>
<dbReference type="InterPro" id="IPR039429">
    <property type="entry name" value="SHMT-like_dom"/>
</dbReference>
<feature type="region of interest" description="Disordered" evidence="15">
    <location>
        <begin position="1496"/>
        <end position="1548"/>
    </location>
</feature>
<dbReference type="SUPFAM" id="SSF53383">
    <property type="entry name" value="PLP-dependent transferases"/>
    <property type="match status" value="1"/>
</dbReference>
<dbReference type="CDD" id="cd07216">
    <property type="entry name" value="Pat17_PNPLA8_PNPLA9_like3"/>
    <property type="match status" value="1"/>
</dbReference>
<dbReference type="OrthoDB" id="630895at2759"/>
<feature type="compositionally biased region" description="Pro residues" evidence="15">
    <location>
        <begin position="1894"/>
        <end position="1908"/>
    </location>
</feature>
<feature type="domain" description="MOSC" evidence="16">
    <location>
        <begin position="860"/>
        <end position="1046"/>
    </location>
</feature>
<evidence type="ECO:0000256" key="14">
    <source>
        <dbReference type="RuleBase" id="RU000585"/>
    </source>
</evidence>
<dbReference type="Pfam" id="PF03476">
    <property type="entry name" value="MOSC_N"/>
    <property type="match status" value="1"/>
</dbReference>
<dbReference type="InterPro" id="IPR015424">
    <property type="entry name" value="PyrdxlP-dep_Trfase"/>
</dbReference>
<dbReference type="InterPro" id="IPR015422">
    <property type="entry name" value="PyrdxlP-dep_Trfase_small"/>
</dbReference>
<dbReference type="GeneID" id="37228996"/>
<evidence type="ECO:0000256" key="9">
    <source>
        <dbReference type="ARBA" id="ARBA00022898"/>
    </source>
</evidence>
<dbReference type="PROSITE" id="PS51635">
    <property type="entry name" value="PNPLA"/>
    <property type="match status" value="1"/>
</dbReference>
<feature type="compositionally biased region" description="Polar residues" evidence="15">
    <location>
        <begin position="1499"/>
        <end position="1529"/>
    </location>
</feature>
<dbReference type="GO" id="GO:0035999">
    <property type="term" value="P:tetrahydrofolate interconversion"/>
    <property type="evidence" value="ECO:0007669"/>
    <property type="project" value="UniProtKB-UniPathway"/>
</dbReference>
<dbReference type="InterPro" id="IPR049943">
    <property type="entry name" value="Ser_HO-MeTrfase-like"/>
</dbReference>
<sequence>MLVLNGTRGARFPRATGSQRATSRYQPRGADTITAHSCLPLSLCPSIPPSFLFISLLYLPLLILHHIHRTLTTPSSIIIIMLGRCGRQASRLLPRTASSGIRSTIPLQLRPASATPLRLSLQARSVSSSSPARDGQQTLLSAPLEEADSAIYEILQKEKKRQQHFINLIPSENFTSQAVLDALGSVMQNKYSEGYPGARYYGGNEHIDASERLCQQRALETFGLNPEEWGVNVQPLSGSPANLYAISALLNTHDRLMGLDLPHGGHLSHGYQTPTKKISFISKYFETLPYRLDESTGLIDYDSLEKQALLYRPKLIIAGTSAYSRLIDYPRMRQIADAAGAYLLSDMAHISGLVAAGVLPSPFAYSDVVTTTTHKSLRGPRGAMIFYRKGVRRTDKKGNPEMYDLEGPINASVFPGHQGGPHNHTITALAVALKQAQSPEFRTYQETVLSNAKALAERLGNPLSNGGLGYNIVSGGTDNHLVLVDLKNRGVDGARVERVLELCGVASNKNTVPGDKSALKPGGLRLGTPAMTTRGFQPEDFRRVADIVDRAVIITQKLDKAAKESAAAKGGKNPNTVKAFLDYVREGEEIPEIVLLRQEIFISMYFPMRWGELPRLISARDVDSGQFPDGHRVRDSARLEQCVCLLLLHHSDRIQAVTMQISELYTYPIKSLQGIPLSTARLTARGFPYDRRFMLLKIIHNEDGTSTLKNMHVPHFPEMSLFYTDLVYPSVDGTERGRIIVTYRPPGNAEGRTLEVPLQPDTRGLEELAIVMHQSPTKGYNMGEQYNHWFSECFGYGVVLAYLGPHSREVLGSFAPDKSVAHMSMHHSWISMRAVGGLVVATLLLNWLAGPEETSVVAMLPSLGATVVAVLLSVWTRYGGGWARKKEEEEEERITFADTAPYLLVSRTSVDNVSARLAGDEEMDVTKFRPNIVVAGADTAFEEDFWAELTVDQEHDQDQNQDQDRSAEGSAKLLLTANCVRCQSLNVDYATGKMGTGESGTVLKKLMKDRRVDKGARFSPVFGRYAFLDGRSDGRTVQVGDAVVVARRVEERMVYGSNTMSEFPPASLRPLIEEVFELLRARVETVSVAETAAGGLISACLLSTPGASAIYKGGLTVYTLESRVTYTGWTLQHVDGYAGPTPSIVAEIAQNVRSTLQSTYTICESGTAGPTGGTTRNRTPGYVAVAVATPSGTVTREVETGSAERANNMVLFAGEGLRLLRDVLVGENRPKFFHGVTNTPRLEGRRVQKCRNYVKTGNTAPPRWDTATSYLSVSQWAVSWSALRGQNYLIADSTVAQRTVAETGSHDSVHQSFLSTQAPRRLTLRLSDIDSPPLPPFIRSSVPPRLSLCSPRGVMDYSVNLRRKDTTKGPPLRILSLDGGGVRGYSMLIILQELMYRIYVECEGKAPRREEIPKPCDHFDLIVGTGTGGLIALMLGRLRLDLETCKDVYVRMTRRVFETDKTFAGIPFHKTLFKASKLEEAIRECVREHTVFEAEGNDLSPTAHNSLASAPFSPNSMSIPQRSGSRASFSTTTSHSSGHGSQRNSTFVNGLRWGNPDALLYDNREYRTKTAVTALYKGTTSRNGSSVFLRSYDSRKEPPPEFNCTIWQAGRATSATGLAFKPIQIGQHVFVDEGAGTYNPAPQVLDEATVNEWPGREVGAFISIGTGKRPPGTNNRQHEWWEDFFGDALGIFAEARRRLIAKIEGCEDIHLAMLRDHLAKRNVSKDNYYRLNVEVGVGEFGMNEWNRLADISTNTRRYLTRPEVKRQILDAGVKFAKIERQHRRLAQHAAAGHEQYGGAGDDGTSSIIHSPVLSVPPLPHPTAVELPAELPGDFVPYITTEDALPAHPTPQDSLLPSPRLSGDLGSPGSGEVSRPSSQTYGSSRPSMEHGHEGMPPPVPPKTPIPYPSEYPSELGGIPMPMPTTASSPGHHGRSESGKVRPPYPVDEPPVVNKHRKPSYHVR</sequence>
<dbReference type="Gene3D" id="3.90.1150.10">
    <property type="entry name" value="Aspartate Aminotransferase, domain 1"/>
    <property type="match status" value="1"/>
</dbReference>
<dbReference type="Pfam" id="PF02464">
    <property type="entry name" value="CinA"/>
    <property type="match status" value="1"/>
</dbReference>
<comment type="function">
    <text evidence="3 14">Interconversion of serine and glycine.</text>
</comment>
<dbReference type="HAMAP" id="MF_00051">
    <property type="entry name" value="SHMT"/>
    <property type="match status" value="1"/>
</dbReference>
<comment type="catalytic activity">
    <reaction evidence="1 14">
        <text>(6R)-5,10-methylene-5,6,7,8-tetrahydrofolate + glycine + H2O = (6S)-5,6,7,8-tetrahydrofolate + L-serine</text>
        <dbReference type="Rhea" id="RHEA:15481"/>
        <dbReference type="ChEBI" id="CHEBI:15377"/>
        <dbReference type="ChEBI" id="CHEBI:15636"/>
        <dbReference type="ChEBI" id="CHEBI:33384"/>
        <dbReference type="ChEBI" id="CHEBI:57305"/>
        <dbReference type="ChEBI" id="CHEBI:57453"/>
        <dbReference type="EC" id="2.1.2.1"/>
    </reaction>
</comment>
<gene>
    <name evidence="18" type="ORF">BO80DRAFT_498383</name>
</gene>
<dbReference type="InterPro" id="IPR005302">
    <property type="entry name" value="MoCF_Sase_C"/>
</dbReference>
<dbReference type="EMBL" id="KZ824419">
    <property type="protein sequence ID" value="RAL06253.1"/>
    <property type="molecule type" value="Genomic_DNA"/>
</dbReference>
<dbReference type="InterPro" id="IPR001085">
    <property type="entry name" value="Ser_HO-MeTrfase"/>
</dbReference>
<comment type="caution">
    <text evidence="13">Lacks conserved residue(s) required for the propagation of feature annotation.</text>
</comment>
<keyword evidence="12" id="KW-0496">Mitochondrion</keyword>
<dbReference type="Gene3D" id="3.40.1090.10">
    <property type="entry name" value="Cytosolic phospholipase A2 catalytic domain"/>
    <property type="match status" value="1"/>
</dbReference>